<dbReference type="InterPro" id="IPR000276">
    <property type="entry name" value="GPCR_Rhodpsn"/>
</dbReference>
<gene>
    <name evidence="10" type="ORF">XAT740_LOCUS56899</name>
</gene>
<feature type="transmembrane region" description="Helical" evidence="8">
    <location>
        <begin position="139"/>
        <end position="158"/>
    </location>
</feature>
<dbReference type="SUPFAM" id="SSF81321">
    <property type="entry name" value="Family A G protein-coupled receptor-like"/>
    <property type="match status" value="1"/>
</dbReference>
<comment type="subcellular location">
    <subcellularLocation>
        <location evidence="1">Membrane</location>
        <topology evidence="1">Multi-pass membrane protein</topology>
    </subcellularLocation>
</comment>
<feature type="transmembrane region" description="Helical" evidence="8">
    <location>
        <begin position="22"/>
        <end position="42"/>
    </location>
</feature>
<reference evidence="10" key="1">
    <citation type="submission" date="2021-02" db="EMBL/GenBank/DDBJ databases">
        <authorList>
            <person name="Nowell W R."/>
        </authorList>
    </citation>
    <scope>NUCLEOTIDE SEQUENCE</scope>
</reference>
<keyword evidence="3 8" id="KW-1133">Transmembrane helix</keyword>
<organism evidence="10 11">
    <name type="scientific">Adineta ricciae</name>
    <name type="common">Rotifer</name>
    <dbReference type="NCBI Taxonomy" id="249248"/>
    <lineage>
        <taxon>Eukaryota</taxon>
        <taxon>Metazoa</taxon>
        <taxon>Spiralia</taxon>
        <taxon>Gnathifera</taxon>
        <taxon>Rotifera</taxon>
        <taxon>Eurotatoria</taxon>
        <taxon>Bdelloidea</taxon>
        <taxon>Adinetida</taxon>
        <taxon>Adinetidae</taxon>
        <taxon>Adineta</taxon>
    </lineage>
</organism>
<evidence type="ECO:0000256" key="6">
    <source>
        <dbReference type="ARBA" id="ARBA00023170"/>
    </source>
</evidence>
<keyword evidence="7" id="KW-0807">Transducer</keyword>
<evidence type="ECO:0000313" key="11">
    <source>
        <dbReference type="Proteomes" id="UP000663828"/>
    </source>
</evidence>
<dbReference type="Gene3D" id="1.20.1070.10">
    <property type="entry name" value="Rhodopsin 7-helix transmembrane proteins"/>
    <property type="match status" value="1"/>
</dbReference>
<keyword evidence="11" id="KW-1185">Reference proteome</keyword>
<evidence type="ECO:0000256" key="3">
    <source>
        <dbReference type="ARBA" id="ARBA00022989"/>
    </source>
</evidence>
<dbReference type="GO" id="GO:0005886">
    <property type="term" value="C:plasma membrane"/>
    <property type="evidence" value="ECO:0007669"/>
    <property type="project" value="TreeGrafter"/>
</dbReference>
<dbReference type="GO" id="GO:0004930">
    <property type="term" value="F:G protein-coupled receptor activity"/>
    <property type="evidence" value="ECO:0007669"/>
    <property type="project" value="UniProtKB-KW"/>
</dbReference>
<evidence type="ECO:0000256" key="2">
    <source>
        <dbReference type="ARBA" id="ARBA00022692"/>
    </source>
</evidence>
<feature type="domain" description="G-protein coupled receptors family 1 profile" evidence="9">
    <location>
        <begin position="34"/>
        <end position="294"/>
    </location>
</feature>
<dbReference type="InterPro" id="IPR017452">
    <property type="entry name" value="GPCR_Rhodpsn_7TM"/>
</dbReference>
<dbReference type="EMBL" id="CAJNOR010011426">
    <property type="protein sequence ID" value="CAF1661206.1"/>
    <property type="molecule type" value="Genomic_DNA"/>
</dbReference>
<sequence>MSHNTSALIEKLELIRNWTDQIIPILLILFGSFGNVFNIIIFTRRELRTNPCSLYFLIGSINDCFVIGFGLLTRYLADNWDIDLSIVNNTFCKIRSFLTYPSLDFALWSVVLASIDRYLSSSPIVRFRRLSNLSIARKATLITIIVIYLSYTHTLVFYQKILTSNGISCTIISRGYFLFLTLFGSIISYILPIILMSIFGILMIYNVENTHRHLNLHNRRLRSNDRQLSKMLLIQVLITIIISTPYHVITFYNTIAIITLKYRLSSTEFTIFKFLRNLSRYLIYTNSVHNFYIYTITSSKFREEFQRCLQHGKKAFIKYIQVIKYLPLKFQRIPRTENNDLRWTRSTRRNNVIIPIG</sequence>
<dbReference type="Proteomes" id="UP000663828">
    <property type="component" value="Unassembled WGS sequence"/>
</dbReference>
<comment type="caution">
    <text evidence="10">The sequence shown here is derived from an EMBL/GenBank/DDBJ whole genome shotgun (WGS) entry which is preliminary data.</text>
</comment>
<dbReference type="PROSITE" id="PS50262">
    <property type="entry name" value="G_PROTEIN_RECEP_F1_2"/>
    <property type="match status" value="1"/>
</dbReference>
<accession>A0A816FGC1</accession>
<evidence type="ECO:0000256" key="8">
    <source>
        <dbReference type="SAM" id="Phobius"/>
    </source>
</evidence>
<evidence type="ECO:0000313" key="10">
    <source>
        <dbReference type="EMBL" id="CAF1661206.1"/>
    </source>
</evidence>
<feature type="transmembrane region" description="Helical" evidence="8">
    <location>
        <begin position="97"/>
        <end position="119"/>
    </location>
</feature>
<evidence type="ECO:0000256" key="5">
    <source>
        <dbReference type="ARBA" id="ARBA00023136"/>
    </source>
</evidence>
<dbReference type="PANTHER" id="PTHR24243">
    <property type="entry name" value="G-PROTEIN COUPLED RECEPTOR"/>
    <property type="match status" value="1"/>
</dbReference>
<dbReference type="PRINTS" id="PR00237">
    <property type="entry name" value="GPCRRHODOPSN"/>
</dbReference>
<evidence type="ECO:0000259" key="9">
    <source>
        <dbReference type="PROSITE" id="PS50262"/>
    </source>
</evidence>
<keyword evidence="6" id="KW-0675">Receptor</keyword>
<name>A0A816FGC1_ADIRI</name>
<dbReference type="PANTHER" id="PTHR24243:SF230">
    <property type="entry name" value="G-PROTEIN COUPLED RECEPTORS FAMILY 1 PROFILE DOMAIN-CONTAINING PROTEIN"/>
    <property type="match status" value="1"/>
</dbReference>
<feature type="transmembrane region" description="Helical" evidence="8">
    <location>
        <begin position="178"/>
        <end position="207"/>
    </location>
</feature>
<protein>
    <recommendedName>
        <fullName evidence="9">G-protein coupled receptors family 1 profile domain-containing protein</fullName>
    </recommendedName>
</protein>
<dbReference type="Pfam" id="PF00001">
    <property type="entry name" value="7tm_1"/>
    <property type="match status" value="1"/>
</dbReference>
<feature type="transmembrane region" description="Helical" evidence="8">
    <location>
        <begin position="54"/>
        <end position="77"/>
    </location>
</feature>
<evidence type="ECO:0000256" key="7">
    <source>
        <dbReference type="ARBA" id="ARBA00023224"/>
    </source>
</evidence>
<keyword evidence="4" id="KW-0297">G-protein coupled receptor</keyword>
<keyword evidence="2 8" id="KW-0812">Transmembrane</keyword>
<evidence type="ECO:0000256" key="4">
    <source>
        <dbReference type="ARBA" id="ARBA00023040"/>
    </source>
</evidence>
<proteinExistence type="predicted"/>
<feature type="transmembrane region" description="Helical" evidence="8">
    <location>
        <begin position="228"/>
        <end position="249"/>
    </location>
</feature>
<keyword evidence="5 8" id="KW-0472">Membrane</keyword>
<dbReference type="AlphaFoldDB" id="A0A816FGC1"/>
<evidence type="ECO:0000256" key="1">
    <source>
        <dbReference type="ARBA" id="ARBA00004141"/>
    </source>
</evidence>